<evidence type="ECO:0000313" key="23">
    <source>
        <dbReference type="Proteomes" id="UP000694426"/>
    </source>
</evidence>
<sequence>MNTQPFRPPLPAAGGCRLWPSQLTLPGPGGLLLYTHSALLTLRPRSTSAGPCPPSCPHRQILGAASRGADNRSACKGGAGSRAPHPAAEDAAQIPPPRCHGNASLPPRPCCRGDSRPSASPRVAVATSSASRLPGQRAPLSLWQQPVSPALLLRQQHPSPRPVATAIASFSSCPVAVAAASFPLPRCHGNSILPPSPLLWQQHPPVAMAIASFPPTPPVAPRPGQSRGSPRGAGSGQRPGPRAGTGQGRSPGRCRGPGPPSLPFPPRPPAGGPGPVPPPSRPPVPMAAAGPGRAMAAAAALCLGRAPPPPPPRPLVVILGATGTGKSALAVQLGLRLGGEIVSADSMQVYKGLDIITNKVSPQEQRLCRHHMISFVDPLVSNYTVVDFRDKAVALIEDIFARDKIPIVVGGTNYYIESLLWKVLVSTKEKASPAPSTAPDRKVELEQLDGVELHRRLTQVDPEMAAKLHPHDKRKVARSLQVFEETGIPHSEILHQQQEEEGGGPLGGPLKYPNSCILWLHADQAALDRRLEQRVDDMLAAGLLEELRDFHRRYNRQKVAENRQDYQHGIFQSIGFKEFHEYLVSEGSCSPETSALLLQRGIQALKQVTKRYARRQNKWVRNRFLRRPGPNVPPVYGLEVSDRLRWEEDVLKPALEIVESFIQGREPPAEPVKMEFDANENKRRHRVCELCDRVIIGDREWAAHTRSKSHLHHVKKSRKLEAASRAAGGDAGGAETSGEDRSVPVPQACGAAGAAEQPRFHRDGEEAPGPGWAWPERAETLRRDEAAGPGSLLQVNTGQDVQPWPLLPATFPAAPEGAEQMFSAWRRPGAPYAHSRCRKSWHLLNRNLEMISSSLQQMRLS</sequence>
<evidence type="ECO:0000256" key="10">
    <source>
        <dbReference type="ARBA" id="ARBA00022723"/>
    </source>
</evidence>
<evidence type="ECO:0000256" key="12">
    <source>
        <dbReference type="ARBA" id="ARBA00022771"/>
    </source>
</evidence>
<dbReference type="PANTHER" id="PTHR11088:SF89">
    <property type="entry name" value="TRNA DIMETHYLALLYLTRANSFERASE"/>
    <property type="match status" value="1"/>
</dbReference>
<dbReference type="Ensembl" id="ENSABRT00000020989.1">
    <property type="protein sequence ID" value="ENSABRP00000014718.1"/>
    <property type="gene ID" value="ENSABRG00000012971.1"/>
</dbReference>
<dbReference type="SUPFAM" id="SSF52540">
    <property type="entry name" value="P-loop containing nucleoside triphosphate hydrolases"/>
    <property type="match status" value="2"/>
</dbReference>
<keyword evidence="23" id="KW-1185">Reference proteome</keyword>
<keyword evidence="14 20" id="KW-0067">ATP-binding</keyword>
<accession>A0A8B9C7U5</accession>
<evidence type="ECO:0000256" key="21">
    <source>
        <dbReference type="SAM" id="MobiDB-lite"/>
    </source>
</evidence>
<dbReference type="Gene3D" id="1.10.20.140">
    <property type="match status" value="1"/>
</dbReference>
<keyword evidence="15" id="KW-0809">Transit peptide</keyword>
<evidence type="ECO:0000256" key="4">
    <source>
        <dbReference type="ARBA" id="ARBA00012665"/>
    </source>
</evidence>
<feature type="compositionally biased region" description="Gly residues" evidence="21">
    <location>
        <begin position="231"/>
        <end position="249"/>
    </location>
</feature>
<dbReference type="Proteomes" id="UP000694426">
    <property type="component" value="Unplaced"/>
</dbReference>
<dbReference type="GO" id="GO:0052381">
    <property type="term" value="F:tRNA dimethylallyltransferase activity"/>
    <property type="evidence" value="ECO:0007669"/>
    <property type="project" value="UniProtKB-EC"/>
</dbReference>
<comment type="subcellular location">
    <subcellularLocation>
        <location evidence="2">Cytoplasm</location>
    </subcellularLocation>
    <subcellularLocation>
        <location evidence="1">Mitochondrion</location>
    </subcellularLocation>
</comment>
<keyword evidence="6" id="KW-0963">Cytoplasm</keyword>
<evidence type="ECO:0000256" key="16">
    <source>
        <dbReference type="ARBA" id="ARBA00023128"/>
    </source>
</evidence>
<dbReference type="GO" id="GO:0006400">
    <property type="term" value="P:tRNA modification"/>
    <property type="evidence" value="ECO:0007669"/>
    <property type="project" value="TreeGrafter"/>
</dbReference>
<feature type="region of interest" description="Disordered" evidence="21">
    <location>
        <begin position="705"/>
        <end position="774"/>
    </location>
</feature>
<keyword evidence="11 20" id="KW-0547">Nucleotide-binding</keyword>
<evidence type="ECO:0000256" key="14">
    <source>
        <dbReference type="ARBA" id="ARBA00022840"/>
    </source>
</evidence>
<dbReference type="AlphaFoldDB" id="A0A8B9C7U5"/>
<evidence type="ECO:0000256" key="19">
    <source>
        <dbReference type="ARBA" id="ARBA00057810"/>
    </source>
</evidence>
<dbReference type="InterPro" id="IPR039657">
    <property type="entry name" value="Dimethylallyltransferase"/>
</dbReference>
<feature type="compositionally biased region" description="Low complexity" evidence="21">
    <location>
        <begin position="723"/>
        <end position="736"/>
    </location>
</feature>
<evidence type="ECO:0000256" key="5">
    <source>
        <dbReference type="ARBA" id="ARBA00017477"/>
    </source>
</evidence>
<comment type="similarity">
    <text evidence="3 20">Belongs to the IPP transferase family.</text>
</comment>
<gene>
    <name evidence="22" type="primary">TRIT1</name>
</gene>
<protein>
    <recommendedName>
        <fullName evidence="5">tRNA dimethylallyltransferase</fullName>
        <ecNumber evidence="4">2.5.1.75</ecNumber>
    </recommendedName>
    <alternativeName>
        <fullName evidence="17">Isopentenyl-diphosphate:tRNA isopentenyltransferase</fullName>
    </alternativeName>
</protein>
<evidence type="ECO:0000256" key="6">
    <source>
        <dbReference type="ARBA" id="ARBA00022490"/>
    </source>
</evidence>
<keyword evidence="8 20" id="KW-0808">Transferase</keyword>
<feature type="compositionally biased region" description="Pro residues" evidence="21">
    <location>
        <begin position="257"/>
        <end position="285"/>
    </location>
</feature>
<dbReference type="Gene3D" id="3.40.50.300">
    <property type="entry name" value="P-loop containing nucleotide triphosphate hydrolases"/>
    <property type="match status" value="1"/>
</dbReference>
<dbReference type="GO" id="GO:0005524">
    <property type="term" value="F:ATP binding"/>
    <property type="evidence" value="ECO:0007669"/>
    <property type="project" value="UniProtKB-KW"/>
</dbReference>
<evidence type="ECO:0000256" key="8">
    <source>
        <dbReference type="ARBA" id="ARBA00022679"/>
    </source>
</evidence>
<evidence type="ECO:0000256" key="20">
    <source>
        <dbReference type="RuleBase" id="RU003785"/>
    </source>
</evidence>
<dbReference type="HAMAP" id="MF_00185">
    <property type="entry name" value="IPP_trans"/>
    <property type="match status" value="1"/>
</dbReference>
<feature type="region of interest" description="Disordered" evidence="21">
    <location>
        <begin position="67"/>
        <end position="137"/>
    </location>
</feature>
<dbReference type="InterPro" id="IPR027417">
    <property type="entry name" value="P-loop_NTPase"/>
</dbReference>
<dbReference type="PANTHER" id="PTHR11088">
    <property type="entry name" value="TRNA DIMETHYLALLYLTRANSFERASE"/>
    <property type="match status" value="1"/>
</dbReference>
<evidence type="ECO:0000256" key="3">
    <source>
        <dbReference type="ARBA" id="ARBA00005842"/>
    </source>
</evidence>
<evidence type="ECO:0000256" key="2">
    <source>
        <dbReference type="ARBA" id="ARBA00004496"/>
    </source>
</evidence>
<dbReference type="EC" id="2.5.1.75" evidence="4"/>
<evidence type="ECO:0000256" key="9">
    <source>
        <dbReference type="ARBA" id="ARBA00022694"/>
    </source>
</evidence>
<evidence type="ECO:0000256" key="7">
    <source>
        <dbReference type="ARBA" id="ARBA00022553"/>
    </source>
</evidence>
<dbReference type="NCBIfam" id="TIGR00174">
    <property type="entry name" value="miaA"/>
    <property type="match status" value="1"/>
</dbReference>
<dbReference type="InterPro" id="IPR036236">
    <property type="entry name" value="Znf_C2H2_sf"/>
</dbReference>
<dbReference type="SUPFAM" id="SSF57667">
    <property type="entry name" value="beta-beta-alpha zinc fingers"/>
    <property type="match status" value="1"/>
</dbReference>
<evidence type="ECO:0000256" key="13">
    <source>
        <dbReference type="ARBA" id="ARBA00022833"/>
    </source>
</evidence>
<keyword evidence="12" id="KW-0863">Zinc-finger</keyword>
<feature type="compositionally biased region" description="Basic residues" evidence="21">
    <location>
        <begin position="705"/>
        <end position="718"/>
    </location>
</feature>
<dbReference type="GO" id="GO:0008270">
    <property type="term" value="F:zinc ion binding"/>
    <property type="evidence" value="ECO:0007669"/>
    <property type="project" value="UniProtKB-KW"/>
</dbReference>
<evidence type="ECO:0000313" key="22">
    <source>
        <dbReference type="Ensembl" id="ENSABRP00000014718.1"/>
    </source>
</evidence>
<evidence type="ECO:0000256" key="1">
    <source>
        <dbReference type="ARBA" id="ARBA00004173"/>
    </source>
</evidence>
<feature type="region of interest" description="Disordered" evidence="21">
    <location>
        <begin position="209"/>
        <end position="289"/>
    </location>
</feature>
<evidence type="ECO:0000256" key="11">
    <source>
        <dbReference type="ARBA" id="ARBA00022741"/>
    </source>
</evidence>
<proteinExistence type="inferred from homology"/>
<comment type="function">
    <text evidence="19">Catalyzes the transfer of a dimethylallyl group onto the adenine at position 37 of both cytosolic and mitochondrial tRNAs, leading to the formation of N6-(dimethylallyl)adenosine (i6A37). Mediates modification of a limited subset of tRNAs: tRNA(Ser)(AGA), tRNA(Ser)(CGA), tRNA(Ser)(UGA), as well as partial modification of the selenocysteine tRNA(Ser)(UCA). TRIT1 is therefore required for selenoprotein expression.</text>
</comment>
<reference evidence="22" key="2">
    <citation type="submission" date="2025-09" db="UniProtKB">
        <authorList>
            <consortium name="Ensembl"/>
        </authorList>
    </citation>
    <scope>IDENTIFICATION</scope>
</reference>
<keyword evidence="7" id="KW-0597">Phosphoprotein</keyword>
<keyword evidence="10" id="KW-0479">Metal-binding</keyword>
<keyword evidence="13" id="KW-0862">Zinc</keyword>
<dbReference type="GO" id="GO:0005739">
    <property type="term" value="C:mitochondrion"/>
    <property type="evidence" value="ECO:0007669"/>
    <property type="project" value="UniProtKB-SubCell"/>
</dbReference>
<keyword evidence="9" id="KW-0819">tRNA processing</keyword>
<keyword evidence="16" id="KW-0496">Mitochondrion</keyword>
<dbReference type="Pfam" id="PF01715">
    <property type="entry name" value="IPPT"/>
    <property type="match status" value="1"/>
</dbReference>
<dbReference type="GeneTree" id="ENSGT00390000015214"/>
<dbReference type="InterPro" id="IPR018022">
    <property type="entry name" value="IPT"/>
</dbReference>
<evidence type="ECO:0000256" key="18">
    <source>
        <dbReference type="ARBA" id="ARBA00049563"/>
    </source>
</evidence>
<evidence type="ECO:0000256" key="15">
    <source>
        <dbReference type="ARBA" id="ARBA00022946"/>
    </source>
</evidence>
<organism evidence="22 23">
    <name type="scientific">Anser brachyrhynchus</name>
    <name type="common">Pink-footed goose</name>
    <dbReference type="NCBI Taxonomy" id="132585"/>
    <lineage>
        <taxon>Eukaryota</taxon>
        <taxon>Metazoa</taxon>
        <taxon>Chordata</taxon>
        <taxon>Craniata</taxon>
        <taxon>Vertebrata</taxon>
        <taxon>Euteleostomi</taxon>
        <taxon>Archelosauria</taxon>
        <taxon>Archosauria</taxon>
        <taxon>Dinosauria</taxon>
        <taxon>Saurischia</taxon>
        <taxon>Theropoda</taxon>
        <taxon>Coelurosauria</taxon>
        <taxon>Aves</taxon>
        <taxon>Neognathae</taxon>
        <taxon>Galloanserae</taxon>
        <taxon>Anseriformes</taxon>
        <taxon>Anatidae</taxon>
        <taxon>Anserinae</taxon>
        <taxon>Anser</taxon>
    </lineage>
</organism>
<dbReference type="FunFam" id="1.10.20.140:FF:000002">
    <property type="entry name" value="tRNA dimethylallyltransferase, mitochondrial"/>
    <property type="match status" value="1"/>
</dbReference>
<evidence type="ECO:0000256" key="17">
    <source>
        <dbReference type="ARBA" id="ARBA00030893"/>
    </source>
</evidence>
<reference evidence="22" key="1">
    <citation type="submission" date="2025-08" db="UniProtKB">
        <authorList>
            <consortium name="Ensembl"/>
        </authorList>
    </citation>
    <scope>IDENTIFICATION</scope>
</reference>
<name>A0A8B9C7U5_9AVES</name>
<comment type="catalytic activity">
    <reaction evidence="18">
        <text>adenosine(37) in tRNA + dimethylallyl diphosphate = N(6)-dimethylallyladenosine(37) in tRNA + diphosphate</text>
        <dbReference type="Rhea" id="RHEA:26482"/>
        <dbReference type="Rhea" id="RHEA-COMP:10162"/>
        <dbReference type="Rhea" id="RHEA-COMP:10375"/>
        <dbReference type="ChEBI" id="CHEBI:33019"/>
        <dbReference type="ChEBI" id="CHEBI:57623"/>
        <dbReference type="ChEBI" id="CHEBI:74411"/>
        <dbReference type="ChEBI" id="CHEBI:74415"/>
        <dbReference type="EC" id="2.5.1.75"/>
    </reaction>
</comment>